<dbReference type="HOGENOM" id="CLU_510597_0_0_2"/>
<evidence type="ECO:0000256" key="1">
    <source>
        <dbReference type="SAM" id="Phobius"/>
    </source>
</evidence>
<dbReference type="RefSeq" id="WP_013605391.1">
    <property type="nucleotide sequence ID" value="NC_015151.1"/>
</dbReference>
<feature type="transmembrane region" description="Helical" evidence="1">
    <location>
        <begin position="466"/>
        <end position="486"/>
    </location>
</feature>
<feature type="transmembrane region" description="Helical" evidence="1">
    <location>
        <begin position="44"/>
        <end position="65"/>
    </location>
</feature>
<evidence type="ECO:0000313" key="2">
    <source>
        <dbReference type="EMBL" id="ADY02230.1"/>
    </source>
</evidence>
<evidence type="ECO:0000313" key="3">
    <source>
        <dbReference type="Proteomes" id="UP000007485"/>
    </source>
</evidence>
<feature type="transmembrane region" description="Helical" evidence="1">
    <location>
        <begin position="115"/>
        <end position="136"/>
    </location>
</feature>
<sequence>MIRKLGFISIVLAITIVSIILSLLNAVQVQPSPVEVIKVGSSTISYYSTPPLSSMVPGLVIRIYLANGSSITPVNAFVSVYASAPSGVVPIIHTYGNVINIPFNNSNWAYVVNRWLGTGMSVSGYNTSLLVFITYLKNNDSWTMPMVIPYNVGWALAAQRPGLVPGVKPMYILATVYINVSSIRPFKIIITNHIVNLTDPEIFGTYNGYTVYNCSLSGPQPNAYMELPYEFWPESTCVGINGSLPLAWVTWSNGVLNNDKGLGITLAIDFSGTINWNAMATGYGDIGASYSTQENWVGNTAEYVLGSQISESGSIYYYYEDATWAIVRYSAWYVDPTTGYTEYLGTTTVSEVLYVPRYDAYNVALDYGNGTISLLYYGAVPLSEEYFGYSALNASSVVDYTGFEYTNTGSEYLYECNGPVGAFNGYYQIQLSGVNTAYGLSAPQLGTGLAGIVLGLAALIPNTASLDILLSVGGALFSVASMLLPLSTSSTVQQTWVEFFNVGVGTNLYISVVDASQVYGLPTFGFILNATNYYGNPQSYTCKYGEVFQIG</sequence>
<feature type="transmembrane region" description="Helical" evidence="1">
    <location>
        <begin position="7"/>
        <end position="24"/>
    </location>
</feature>
<protein>
    <submittedName>
        <fullName evidence="2">Uncharacterized protein</fullName>
    </submittedName>
</protein>
<keyword evidence="1" id="KW-0812">Transmembrane</keyword>
<dbReference type="eggNOG" id="arCOG07344">
    <property type="taxonomic scope" value="Archaea"/>
</dbReference>
<dbReference type="Proteomes" id="UP000007485">
    <property type="component" value="Chromosome"/>
</dbReference>
<proteinExistence type="predicted"/>
<reference evidence="2 3" key="1">
    <citation type="journal article" date="2011" name="J. Bacteriol.">
        <title>Complete genome sequence of 'Vulcanisaeta moutnovskia' strain 768-28, a novel member of the hyperthermophilic crenarchaeal genus vulcanisaeta.</title>
        <authorList>
            <person name="Gumerov V.M."/>
            <person name="Mardanov A.V."/>
            <person name="Beletsky A.V."/>
            <person name="Prokofeva M.I."/>
            <person name="Bonch-Osmolovskaya E.A."/>
            <person name="Ravin N.V."/>
            <person name="Skryabin K.G."/>
        </authorList>
    </citation>
    <scope>NUCLEOTIDE SEQUENCE [LARGE SCALE GENOMIC DNA]</scope>
    <source>
        <strain evidence="2 3">768-28</strain>
    </source>
</reference>
<name>F0QWL3_VULM7</name>
<accession>F0QWL3</accession>
<dbReference type="GeneID" id="10289685"/>
<keyword evidence="1" id="KW-0472">Membrane</keyword>
<keyword evidence="1" id="KW-1133">Transmembrane helix</keyword>
<organism evidence="2 3">
    <name type="scientific">Vulcanisaeta moutnovskia (strain 768-28)</name>
    <dbReference type="NCBI Taxonomy" id="985053"/>
    <lineage>
        <taxon>Archaea</taxon>
        <taxon>Thermoproteota</taxon>
        <taxon>Thermoprotei</taxon>
        <taxon>Thermoproteales</taxon>
        <taxon>Thermoproteaceae</taxon>
        <taxon>Vulcanisaeta</taxon>
    </lineage>
</organism>
<dbReference type="STRING" id="985053.VMUT_2033"/>
<dbReference type="EMBL" id="CP002529">
    <property type="protein sequence ID" value="ADY02230.1"/>
    <property type="molecule type" value="Genomic_DNA"/>
</dbReference>
<dbReference type="AlphaFoldDB" id="F0QWL3"/>
<feature type="transmembrane region" description="Helical" evidence="1">
    <location>
        <begin position="77"/>
        <end position="95"/>
    </location>
</feature>
<gene>
    <name evidence="2" type="ordered locus">VMUT_2033</name>
</gene>
<keyword evidence="3" id="KW-1185">Reference proteome</keyword>
<feature type="transmembrane region" description="Helical" evidence="1">
    <location>
        <begin position="437"/>
        <end position="460"/>
    </location>
</feature>
<dbReference type="KEGG" id="vmo:VMUT_2033"/>
<dbReference type="OrthoDB" id="44018at2157"/>